<evidence type="ECO:0000313" key="8">
    <source>
        <dbReference type="EMBL" id="KIY70833.1"/>
    </source>
</evidence>
<reference evidence="8 9" key="1">
    <citation type="journal article" date="2015" name="Fungal Genet. Biol.">
        <title>Evolution of novel wood decay mechanisms in Agaricales revealed by the genome sequences of Fistulina hepatica and Cylindrobasidium torrendii.</title>
        <authorList>
            <person name="Floudas D."/>
            <person name="Held B.W."/>
            <person name="Riley R."/>
            <person name="Nagy L.G."/>
            <person name="Koehler G."/>
            <person name="Ransdell A.S."/>
            <person name="Younus H."/>
            <person name="Chow J."/>
            <person name="Chiniquy J."/>
            <person name="Lipzen A."/>
            <person name="Tritt A."/>
            <person name="Sun H."/>
            <person name="Haridas S."/>
            <person name="LaButti K."/>
            <person name="Ohm R.A."/>
            <person name="Kues U."/>
            <person name="Blanchette R.A."/>
            <person name="Grigoriev I.V."/>
            <person name="Minto R.E."/>
            <person name="Hibbett D.S."/>
        </authorList>
    </citation>
    <scope>NUCLEOTIDE SEQUENCE [LARGE SCALE GENOMIC DNA]</scope>
    <source>
        <strain evidence="8 9">FP15055 ss-10</strain>
    </source>
</reference>
<dbReference type="EMBL" id="KN880462">
    <property type="protein sequence ID" value="KIY70833.1"/>
    <property type="molecule type" value="Genomic_DNA"/>
</dbReference>
<feature type="transmembrane region" description="Helical" evidence="7">
    <location>
        <begin position="208"/>
        <end position="229"/>
    </location>
</feature>
<dbReference type="Proteomes" id="UP000054007">
    <property type="component" value="Unassembled WGS sequence"/>
</dbReference>
<comment type="similarity">
    <text evidence="2">Belongs to the ADIPOR family.</text>
</comment>
<dbReference type="Pfam" id="PF03006">
    <property type="entry name" value="HlyIII"/>
    <property type="match status" value="1"/>
</dbReference>
<dbReference type="GO" id="GO:0038023">
    <property type="term" value="F:signaling receptor activity"/>
    <property type="evidence" value="ECO:0007669"/>
    <property type="project" value="TreeGrafter"/>
</dbReference>
<keyword evidence="3 7" id="KW-0812">Transmembrane</keyword>
<proteinExistence type="inferred from homology"/>
<keyword evidence="6" id="KW-0862">Zinc</keyword>
<keyword evidence="5 7" id="KW-0472">Membrane</keyword>
<keyword evidence="9" id="KW-1185">Reference proteome</keyword>
<accession>A0A0D7BJX4</accession>
<evidence type="ECO:0000256" key="7">
    <source>
        <dbReference type="SAM" id="Phobius"/>
    </source>
</evidence>
<feature type="transmembrane region" description="Helical" evidence="7">
    <location>
        <begin position="281"/>
        <end position="305"/>
    </location>
</feature>
<evidence type="ECO:0000256" key="3">
    <source>
        <dbReference type="ARBA" id="ARBA00022692"/>
    </source>
</evidence>
<feature type="binding site" evidence="6">
    <location>
        <position position="283"/>
    </location>
    <ligand>
        <name>Zn(2+)</name>
        <dbReference type="ChEBI" id="CHEBI:29105"/>
    </ligand>
</feature>
<feature type="binding site" evidence="6">
    <location>
        <position position="133"/>
    </location>
    <ligand>
        <name>Zn(2+)</name>
        <dbReference type="ChEBI" id="CHEBI:29105"/>
    </ligand>
</feature>
<keyword evidence="6" id="KW-0479">Metal-binding</keyword>
<evidence type="ECO:0000256" key="6">
    <source>
        <dbReference type="PIRSR" id="PIRSR604254-1"/>
    </source>
</evidence>
<dbReference type="PANTHER" id="PTHR20855">
    <property type="entry name" value="ADIPOR/PROGESTIN RECEPTOR-RELATED"/>
    <property type="match status" value="1"/>
</dbReference>
<keyword evidence="4 7" id="KW-1133">Transmembrane helix</keyword>
<evidence type="ECO:0000256" key="4">
    <source>
        <dbReference type="ARBA" id="ARBA00022989"/>
    </source>
</evidence>
<gene>
    <name evidence="8" type="ORF">CYLTODRAFT_391364</name>
</gene>
<protein>
    <submittedName>
        <fullName evidence="8">HlyIII-domain-containing protein</fullName>
    </submittedName>
</protein>
<feature type="transmembrane region" description="Helical" evidence="7">
    <location>
        <begin position="177"/>
        <end position="196"/>
    </location>
</feature>
<feature type="transmembrane region" description="Helical" evidence="7">
    <location>
        <begin position="241"/>
        <end position="260"/>
    </location>
</feature>
<feature type="transmembrane region" description="Helical" evidence="7">
    <location>
        <begin position="148"/>
        <end position="171"/>
    </location>
</feature>
<dbReference type="GO" id="GO:0016020">
    <property type="term" value="C:membrane"/>
    <property type="evidence" value="ECO:0007669"/>
    <property type="project" value="UniProtKB-SubCell"/>
</dbReference>
<evidence type="ECO:0000256" key="1">
    <source>
        <dbReference type="ARBA" id="ARBA00004141"/>
    </source>
</evidence>
<feature type="transmembrane region" description="Helical" evidence="7">
    <location>
        <begin position="83"/>
        <end position="100"/>
    </location>
</feature>
<feature type="transmembrane region" description="Helical" evidence="7">
    <location>
        <begin position="112"/>
        <end position="136"/>
    </location>
</feature>
<dbReference type="GO" id="GO:0006882">
    <property type="term" value="P:intracellular zinc ion homeostasis"/>
    <property type="evidence" value="ECO:0007669"/>
    <property type="project" value="TreeGrafter"/>
</dbReference>
<dbReference type="InterPro" id="IPR004254">
    <property type="entry name" value="AdipoR/HlyIII-related"/>
</dbReference>
<dbReference type="STRING" id="1314674.A0A0D7BJX4"/>
<dbReference type="AlphaFoldDB" id="A0A0D7BJX4"/>
<dbReference type="GO" id="GO:0046872">
    <property type="term" value="F:metal ion binding"/>
    <property type="evidence" value="ECO:0007669"/>
    <property type="project" value="UniProtKB-KW"/>
</dbReference>
<sequence length="315" mass="35718">MSMTATTSIRKRITHATADAYGQVNHELARLSKTLHWADAEMPHWQKDNEFIISGYRRAQHHWRGTFQSVFGYLHNETVNIHSHLWGAALFLYISFAIYAPSRFPDLSLKDFVVFQTFLFTTIFSLGASAFFHTSLCHSEEMATRCNALDYLGILVQIVGSFAASIYYGFLCHPHHQLTYCGILVAAGFAAGFVVLNPLYQQPTHRTLRTVIFTAVGWTGGLATAQAWWTHGWDTFYNAMGYKWLLLAALTNLTGAFLYAHRFPERLAPGRFDYFFSSHQILHGCVILAALSHFVHVSTCMHWWYEVGNQATCSA</sequence>
<dbReference type="PANTHER" id="PTHR20855:SF52">
    <property type="entry name" value="ADIPONECTIN RECEPTOR PROTEIN"/>
    <property type="match status" value="1"/>
</dbReference>
<evidence type="ECO:0000313" key="9">
    <source>
        <dbReference type="Proteomes" id="UP000054007"/>
    </source>
</evidence>
<feature type="binding site" evidence="6">
    <location>
        <position position="279"/>
    </location>
    <ligand>
        <name>Zn(2+)</name>
        <dbReference type="ChEBI" id="CHEBI:29105"/>
    </ligand>
</feature>
<name>A0A0D7BJX4_9AGAR</name>
<comment type="subcellular location">
    <subcellularLocation>
        <location evidence="1">Membrane</location>
        <topology evidence="1">Multi-pass membrane protein</topology>
    </subcellularLocation>
</comment>
<evidence type="ECO:0000256" key="2">
    <source>
        <dbReference type="ARBA" id="ARBA00007018"/>
    </source>
</evidence>
<evidence type="ECO:0000256" key="5">
    <source>
        <dbReference type="ARBA" id="ARBA00023136"/>
    </source>
</evidence>
<dbReference type="OrthoDB" id="529367at2759"/>
<organism evidence="8 9">
    <name type="scientific">Cylindrobasidium torrendii FP15055 ss-10</name>
    <dbReference type="NCBI Taxonomy" id="1314674"/>
    <lineage>
        <taxon>Eukaryota</taxon>
        <taxon>Fungi</taxon>
        <taxon>Dikarya</taxon>
        <taxon>Basidiomycota</taxon>
        <taxon>Agaricomycotina</taxon>
        <taxon>Agaricomycetes</taxon>
        <taxon>Agaricomycetidae</taxon>
        <taxon>Agaricales</taxon>
        <taxon>Marasmiineae</taxon>
        <taxon>Physalacriaceae</taxon>
        <taxon>Cylindrobasidium</taxon>
    </lineage>
</organism>